<dbReference type="Pfam" id="PF00496">
    <property type="entry name" value="SBP_bac_5"/>
    <property type="match status" value="1"/>
</dbReference>
<dbReference type="InterPro" id="IPR000914">
    <property type="entry name" value="SBP_5_dom"/>
</dbReference>
<evidence type="ECO:0000313" key="3">
    <source>
        <dbReference type="EMBL" id="GAA3872694.1"/>
    </source>
</evidence>
<protein>
    <submittedName>
        <fullName evidence="3">ABC transporter substrate-binding protein</fullName>
    </submittedName>
</protein>
<evidence type="ECO:0000313" key="4">
    <source>
        <dbReference type="Proteomes" id="UP001501803"/>
    </source>
</evidence>
<dbReference type="InterPro" id="IPR039424">
    <property type="entry name" value="SBP_5"/>
</dbReference>
<organism evidence="3 4">
    <name type="scientific">Leifsonia kafniensis</name>
    <dbReference type="NCBI Taxonomy" id="475957"/>
    <lineage>
        <taxon>Bacteria</taxon>
        <taxon>Bacillati</taxon>
        <taxon>Actinomycetota</taxon>
        <taxon>Actinomycetes</taxon>
        <taxon>Micrococcales</taxon>
        <taxon>Microbacteriaceae</taxon>
        <taxon>Leifsonia</taxon>
    </lineage>
</organism>
<dbReference type="PANTHER" id="PTHR30290">
    <property type="entry name" value="PERIPLASMIC BINDING COMPONENT OF ABC TRANSPORTER"/>
    <property type="match status" value="1"/>
</dbReference>
<dbReference type="PIRSF" id="PIRSF002741">
    <property type="entry name" value="MppA"/>
    <property type="match status" value="1"/>
</dbReference>
<evidence type="ECO:0000259" key="2">
    <source>
        <dbReference type="Pfam" id="PF00496"/>
    </source>
</evidence>
<accession>A0ABP7KCN2</accession>
<gene>
    <name evidence="3" type="ORF">GCM10022381_14660</name>
</gene>
<dbReference type="Gene3D" id="3.90.76.10">
    <property type="entry name" value="Dipeptide-binding Protein, Domain 1"/>
    <property type="match status" value="1"/>
</dbReference>
<feature type="domain" description="Solute-binding protein family 5" evidence="2">
    <location>
        <begin position="81"/>
        <end position="459"/>
    </location>
</feature>
<dbReference type="PANTHER" id="PTHR30290:SF83">
    <property type="entry name" value="ABC TRANSPORTER SUBSTRATE-BINDING PROTEIN"/>
    <property type="match status" value="1"/>
</dbReference>
<proteinExistence type="predicted"/>
<name>A0ABP7KCN2_9MICO</name>
<dbReference type="CDD" id="cd00995">
    <property type="entry name" value="PBP2_NikA_DppA_OppA_like"/>
    <property type="match status" value="1"/>
</dbReference>
<keyword evidence="1" id="KW-0732">Signal</keyword>
<feature type="chain" id="PRO_5045712323" evidence="1">
    <location>
        <begin position="21"/>
        <end position="537"/>
    </location>
</feature>
<evidence type="ECO:0000256" key="1">
    <source>
        <dbReference type="SAM" id="SignalP"/>
    </source>
</evidence>
<comment type="caution">
    <text evidence="3">The sequence shown here is derived from an EMBL/GenBank/DDBJ whole genome shotgun (WGS) entry which is preliminary data.</text>
</comment>
<dbReference type="InterPro" id="IPR030678">
    <property type="entry name" value="Peptide/Ni-bd"/>
</dbReference>
<keyword evidence="4" id="KW-1185">Reference proteome</keyword>
<dbReference type="RefSeq" id="WP_345064020.1">
    <property type="nucleotide sequence ID" value="NZ_BAABCN010000002.1"/>
</dbReference>
<feature type="signal peptide" evidence="1">
    <location>
        <begin position="1"/>
        <end position="20"/>
    </location>
</feature>
<sequence length="537" mass="57159">MKNRRLGIVAIALATAGALALTGCASGEKKPASAGDATAIVTTNGSEPQNPLLPANTTETGGGKIVTSIFAGLVAYDSKGEIVNEVAKSIESDDSQHWTVTLNDGWTFTNDEPVDSNSFVDAWNYAALASNAQGASGFFENVVGYSAEADSALTGLKVVDDTTFTVDLVSPQADFPLTLGYSAFMPIPKAGLADMKAFGENPIGNGPYMLASDKAWVHNEKVDLVTNPKYDGVRKPKNGGLSIIFYGTLDPAYADVQGGNLDVLDTVPDSAFETYQAEFGDRTVNQPAAIFQAMNIPGYIEHFSGEEGKLRRHAISMSINRDEITKVIFQGTRTPATDFTSPVIPGHSDKLKGAEVLKFNPTESKKLWAEADAISPYTGTFDIAYNSDGGHQAWVDAVANSIVNTLGIKAVGKPYPTFAASLDDREQQKLTGAVRSGWQGDFPSVSNFLSPLYPTGAGNNYEGYSNPEFDQLLKDGLAAPTPEDANKKFQAAQEVLLSDLATVPLWNANAVGVWADTVSNVVFGWDSVPMYSEITKG</sequence>
<dbReference type="Gene3D" id="3.10.105.10">
    <property type="entry name" value="Dipeptide-binding Protein, Domain 3"/>
    <property type="match status" value="1"/>
</dbReference>
<dbReference type="Proteomes" id="UP001501803">
    <property type="component" value="Unassembled WGS sequence"/>
</dbReference>
<dbReference type="EMBL" id="BAABCN010000002">
    <property type="protein sequence ID" value="GAA3872694.1"/>
    <property type="molecule type" value="Genomic_DNA"/>
</dbReference>
<reference evidence="4" key="1">
    <citation type="journal article" date="2019" name="Int. J. Syst. Evol. Microbiol.">
        <title>The Global Catalogue of Microorganisms (GCM) 10K type strain sequencing project: providing services to taxonomists for standard genome sequencing and annotation.</title>
        <authorList>
            <consortium name="The Broad Institute Genomics Platform"/>
            <consortium name="The Broad Institute Genome Sequencing Center for Infectious Disease"/>
            <person name="Wu L."/>
            <person name="Ma J."/>
        </authorList>
    </citation>
    <scope>NUCLEOTIDE SEQUENCE [LARGE SCALE GENOMIC DNA]</scope>
    <source>
        <strain evidence="4">JCM 17021</strain>
    </source>
</reference>
<dbReference type="PROSITE" id="PS51257">
    <property type="entry name" value="PROKAR_LIPOPROTEIN"/>
    <property type="match status" value="1"/>
</dbReference>
<dbReference type="Gene3D" id="3.40.190.10">
    <property type="entry name" value="Periplasmic binding protein-like II"/>
    <property type="match status" value="1"/>
</dbReference>
<dbReference type="SUPFAM" id="SSF53850">
    <property type="entry name" value="Periplasmic binding protein-like II"/>
    <property type="match status" value="1"/>
</dbReference>